<gene>
    <name evidence="2 3" type="primary">larC</name>
    <name evidence="3" type="ORF">NZD86_13055</name>
</gene>
<evidence type="ECO:0000313" key="4">
    <source>
        <dbReference type="Proteomes" id="UP001164803"/>
    </source>
</evidence>
<comment type="catalytic activity">
    <reaction evidence="2">
        <text>Ni(II)-pyridinium-3,5-bisthiocarboxylate mononucleotide = pyridinium-3,5-bisthiocarboxylate mononucleotide + Ni(2+)</text>
        <dbReference type="Rhea" id="RHEA:54784"/>
        <dbReference type="ChEBI" id="CHEBI:49786"/>
        <dbReference type="ChEBI" id="CHEBI:137372"/>
        <dbReference type="ChEBI" id="CHEBI:137373"/>
        <dbReference type="EC" id="4.99.1.12"/>
    </reaction>
</comment>
<name>A0ABY6YYA3_9BACL</name>
<dbReference type="EMBL" id="CP104064">
    <property type="protein sequence ID" value="WAH35238.1"/>
    <property type="molecule type" value="Genomic_DNA"/>
</dbReference>
<dbReference type="Proteomes" id="UP001164803">
    <property type="component" value="Chromosome"/>
</dbReference>
<dbReference type="PANTHER" id="PTHR36566:SF1">
    <property type="entry name" value="PYRIDINIUM-3,5-BISTHIOCARBOXYLIC ACID MONONUCLEOTIDE NICKEL INSERTION PROTEIN"/>
    <property type="match status" value="1"/>
</dbReference>
<dbReference type="NCBIfam" id="TIGR00299">
    <property type="entry name" value="nickel pincer cofactor biosynthesis protein LarC"/>
    <property type="match status" value="1"/>
</dbReference>
<comment type="similarity">
    <text evidence="2">Belongs to the LarC family.</text>
</comment>
<dbReference type="RefSeq" id="WP_268042280.1">
    <property type="nucleotide sequence ID" value="NZ_CP104064.1"/>
</dbReference>
<protein>
    <recommendedName>
        <fullName evidence="2">Pyridinium-3,5-bisthiocarboxylic acid mononucleotide nickel insertion protein</fullName>
        <shortName evidence="2">P2TMN nickel insertion protein</shortName>
        <ecNumber evidence="2">4.99.1.12</ecNumber>
    </recommendedName>
    <alternativeName>
        <fullName evidence="2">Nickel-pincer cofactor biosynthesis protein LarC</fullName>
    </alternativeName>
</protein>
<dbReference type="Gene3D" id="3.10.20.300">
    <property type="entry name" value="mk0293 like domain"/>
    <property type="match status" value="1"/>
</dbReference>
<comment type="function">
    <text evidence="2">Involved in the biosynthesis of a nickel-pincer cofactor ((SCS)Ni(II) pincer complex). Binds Ni(2+), and functions in nickel delivery to pyridinium-3,5-bisthiocarboxylic acid mononucleotide (P2TMN), to form the mature cofactor. Is thus probably required for the activation of nickel-pincer cofactor-dependent enzymes.</text>
</comment>
<dbReference type="Pfam" id="PF01969">
    <property type="entry name" value="Ni_insertion"/>
    <property type="match status" value="1"/>
</dbReference>
<keyword evidence="4" id="KW-1185">Reference proteome</keyword>
<dbReference type="HAMAP" id="MF_01074">
    <property type="entry name" value="LarC"/>
    <property type="match status" value="1"/>
</dbReference>
<reference evidence="3" key="1">
    <citation type="submission" date="2022-08" db="EMBL/GenBank/DDBJ databases">
        <title>Alicyclobacillus dauci DSM2870, complete genome.</title>
        <authorList>
            <person name="Wang Q."/>
            <person name="Cai R."/>
            <person name="Wang Z."/>
        </authorList>
    </citation>
    <scope>NUCLEOTIDE SEQUENCE</scope>
    <source>
        <strain evidence="3">DSM 28700</strain>
    </source>
</reference>
<dbReference type="Gene3D" id="3.30.70.1380">
    <property type="entry name" value="Transcriptional regulatory protein pf0864 domain like"/>
    <property type="match status" value="1"/>
</dbReference>
<keyword evidence="1 2" id="KW-0533">Nickel</keyword>
<evidence type="ECO:0000256" key="2">
    <source>
        <dbReference type="HAMAP-Rule" id="MF_01074"/>
    </source>
</evidence>
<dbReference type="PANTHER" id="PTHR36566">
    <property type="entry name" value="NICKEL INSERTION PROTEIN-RELATED"/>
    <property type="match status" value="1"/>
</dbReference>
<organism evidence="3 4">
    <name type="scientific">Alicyclobacillus dauci</name>
    <dbReference type="NCBI Taxonomy" id="1475485"/>
    <lineage>
        <taxon>Bacteria</taxon>
        <taxon>Bacillati</taxon>
        <taxon>Bacillota</taxon>
        <taxon>Bacilli</taxon>
        <taxon>Bacillales</taxon>
        <taxon>Alicyclobacillaceae</taxon>
        <taxon>Alicyclobacillus</taxon>
    </lineage>
</organism>
<sequence length="417" mass="46065">MTVAYIECQAGASGDMFLGAWLDLGIDAREWTNLLGKLSVSEYDLSWRTVYKNGMRATKVDVMLEETVHASTHELGQKLDSHHHVHGGRHAHRHLPDIYNILEASQLPEPVLAKSKEAFRLLAEAEGRVHGVPANEVHFHEVGAVDAIVDIVGSILGWYLAGMPECYVSSIEVGGGTVWCDHGLMLVPAPATAELLRGFRTHSSGNWGETVTPTGAAIIRTLCKSERVQGIIADKLGYGAGTKDFKIANVLRIQLGTKSDCDVITNSKKFESVCILETNLDDMTPELAGYVADKLMEHGALDAWWTAIVMKKGRPAIQLQVLCHPRDRNLLIDLIQAETTTLGVRVHETTRAVLDRRIDEVETNFGRVRVKVAYSGDMLRNVAPEYEDCKRCAEDHGVPLKQVYQATLVAYHNKLQN</sequence>
<accession>A0ABY6YYA3</accession>
<dbReference type="EC" id="4.99.1.12" evidence="2"/>
<proteinExistence type="inferred from homology"/>
<evidence type="ECO:0000256" key="1">
    <source>
        <dbReference type="ARBA" id="ARBA00022596"/>
    </source>
</evidence>
<keyword evidence="2" id="KW-0456">Lyase</keyword>
<dbReference type="InterPro" id="IPR002822">
    <property type="entry name" value="Ni_insertion"/>
</dbReference>
<evidence type="ECO:0000313" key="3">
    <source>
        <dbReference type="EMBL" id="WAH35238.1"/>
    </source>
</evidence>